<organism evidence="2 3">
    <name type="scientific">Pseudoloma neurophilia</name>
    <dbReference type="NCBI Taxonomy" id="146866"/>
    <lineage>
        <taxon>Eukaryota</taxon>
        <taxon>Fungi</taxon>
        <taxon>Fungi incertae sedis</taxon>
        <taxon>Microsporidia</taxon>
        <taxon>Pseudoloma</taxon>
    </lineage>
</organism>
<evidence type="ECO:0000256" key="1">
    <source>
        <dbReference type="SAM" id="MobiDB-lite"/>
    </source>
</evidence>
<dbReference type="Proteomes" id="UP000051530">
    <property type="component" value="Unassembled WGS sequence"/>
</dbReference>
<protein>
    <submittedName>
        <fullName evidence="2">Uncharacterized protein</fullName>
    </submittedName>
</protein>
<keyword evidence="3" id="KW-1185">Reference proteome</keyword>
<sequence length="776" mass="90443">MIINNENSQQLDQNDISFSLHSSESSSVETQYSKCSNISLEDVNDSSSVEENSSSDTNSSMETDESYNECEGKNIIQREINYTQESARFNIFEDILLAIYNDENMSIYSLKDFIQFSSLLKSRFIAKSDKNFAERVFIQKCATQDSHRCSVLDILIFIFYANANFHFVNIFGEMNQICESLILQEQQIIKIIWDDTEKKLTSNTTAQIKIRSTFNEKDVNKIYKLLLRTIKQLIDKNIILSFFSLDGQSGINQEQFLKVKRTYKSKNKNYGVIQNKYPPDEYIELTETKEKLNFYFDIDALWMMTKPSSCSFMNASFYLDFHPVKFSSSDVSKNYYCHAKESIHRIKDLLSFKLGIFNHDRDFPIHLFAVTDLRKNCDITEIEIENHTARFSDLLEDALDELKKSSAYIQYKMNDKNSKKTGNDLYATYDKCDDKNNYPSKKSSSTQKKINIKEYIGKSCVSAFFKILINDDFFRSIIKAFHFQSAGSKRFISCRNLSEVYYQLQQEIHLEAIKFIRTDFALSCELSDNLNQASLYVYNDFYKNIFLTPYTILGSYQTSNFNGNLNSIDFSRFIDQNGRRQTSNSKKLRVDSSSLERINIYSCMIPEIFNKTLISSNTCQFTSRTLYENMLDLEQPSRDRTPTNIINSISKTLEKLEKNLHIGCHSFRTELNTSLLAGGTIFSRVYEKLQNSPVYKFETAPLFKYLYDITSRLYSFFLCPSSNITDYIKCLIIEIFLVEFLVKGTNNTHVLKAQNKQDRRRVPKKKVLVFAKDRFW</sequence>
<name>A0A0R0LZH9_9MICR</name>
<evidence type="ECO:0000313" key="2">
    <source>
        <dbReference type="EMBL" id="KRH93301.1"/>
    </source>
</evidence>
<comment type="caution">
    <text evidence="2">The sequence shown here is derived from an EMBL/GenBank/DDBJ whole genome shotgun (WGS) entry which is preliminary data.</text>
</comment>
<dbReference type="EMBL" id="LGUB01000395">
    <property type="protein sequence ID" value="KRH93301.1"/>
    <property type="molecule type" value="Genomic_DNA"/>
</dbReference>
<dbReference type="OrthoDB" id="5770675at2759"/>
<gene>
    <name evidence="2" type="ORF">M153_1131000486</name>
</gene>
<evidence type="ECO:0000313" key="3">
    <source>
        <dbReference type="Proteomes" id="UP000051530"/>
    </source>
</evidence>
<proteinExistence type="predicted"/>
<reference evidence="2 3" key="1">
    <citation type="submission" date="2015-07" db="EMBL/GenBank/DDBJ databases">
        <title>The genome of Pseudoloma neurophilia, a relevant intracellular parasite of the zebrafish.</title>
        <authorList>
            <person name="Ndikumana S."/>
            <person name="Pelin A."/>
            <person name="Sanders J."/>
            <person name="Corradi N."/>
        </authorList>
    </citation>
    <scope>NUCLEOTIDE SEQUENCE [LARGE SCALE GENOMIC DNA]</scope>
    <source>
        <strain evidence="2 3">MK1</strain>
    </source>
</reference>
<feature type="region of interest" description="Disordered" evidence="1">
    <location>
        <begin position="42"/>
        <end position="68"/>
    </location>
</feature>
<accession>A0A0R0LZH9</accession>
<dbReference type="VEuPathDB" id="MicrosporidiaDB:M153_1131000486"/>
<dbReference type="AlphaFoldDB" id="A0A0R0LZH9"/>
<feature type="compositionally biased region" description="Low complexity" evidence="1">
    <location>
        <begin position="45"/>
        <end position="61"/>
    </location>
</feature>